<dbReference type="PATRIC" id="fig|178901.14.peg.566"/>
<dbReference type="AlphaFoldDB" id="A0A149UMT6"/>
<organism evidence="2 3">
    <name type="scientific">Acetobacter malorum</name>
    <dbReference type="NCBI Taxonomy" id="178901"/>
    <lineage>
        <taxon>Bacteria</taxon>
        <taxon>Pseudomonadati</taxon>
        <taxon>Pseudomonadota</taxon>
        <taxon>Alphaproteobacteria</taxon>
        <taxon>Acetobacterales</taxon>
        <taxon>Acetobacteraceae</taxon>
        <taxon>Acetobacter</taxon>
    </lineage>
</organism>
<sequence length="237" mass="26521">MQGKGGVGKTTIASLLSQYLKDQDPQMLCIDADPVNASLSDFKALDPFFLPIVENGEVNQRIFDELVEKIAETPHDVVIDSGASTFLPLTEYLSNGPVYSILRSIKRRPVFHTVIAGGPSQLHTLQGLNTLLETAPEDADIVLWINEYHGFGKVLDREGNPDWENIQIIKANKDRFRAVICLPTLNAQTYGEDFREVMTKGMTFEEATKPGSGFKLMAQARLREIWNRLKEEISNVQ</sequence>
<gene>
    <name evidence="2" type="ORF">AD951_08435</name>
</gene>
<accession>A0A149UMT6</accession>
<dbReference type="InterPro" id="IPR027417">
    <property type="entry name" value="P-loop_NTPase"/>
</dbReference>
<protein>
    <submittedName>
        <fullName evidence="2">Conjugal transfer protein</fullName>
    </submittedName>
</protein>
<evidence type="ECO:0000313" key="3">
    <source>
        <dbReference type="Proteomes" id="UP000075377"/>
    </source>
</evidence>
<name>A0A149UMT6_9PROT</name>
<evidence type="ECO:0000313" key="2">
    <source>
        <dbReference type="EMBL" id="KXV69066.1"/>
    </source>
</evidence>
<dbReference type="Pfam" id="PF01656">
    <property type="entry name" value="CbiA"/>
    <property type="match status" value="1"/>
</dbReference>
<reference evidence="2 3" key="1">
    <citation type="submission" date="2015-06" db="EMBL/GenBank/DDBJ databases">
        <title>Improved classification and identification of acetic acid bacteria using matrix-assisted laser desorption/ionization time-of-flight mass spectrometry; Gluconobacter nephelii and Gluconobacter uchimurae are later heterotypic synonyms of Gluconobacter japonicus and Gluconobacter oxydans, respectively.</title>
        <authorList>
            <person name="Li L."/>
            <person name="Cleenwerck I."/>
            <person name="De Vuyst L."/>
            <person name="Vandamme P."/>
        </authorList>
    </citation>
    <scope>NUCLEOTIDE SEQUENCE [LARGE SCALE GENOMIC DNA]</scope>
    <source>
        <strain evidence="2 3">LMG 1699</strain>
    </source>
</reference>
<dbReference type="Proteomes" id="UP000075377">
    <property type="component" value="Unassembled WGS sequence"/>
</dbReference>
<comment type="caution">
    <text evidence="2">The sequence shown here is derived from an EMBL/GenBank/DDBJ whole genome shotgun (WGS) entry which is preliminary data.</text>
</comment>
<dbReference type="Gene3D" id="3.40.50.300">
    <property type="entry name" value="P-loop containing nucleotide triphosphate hydrolases"/>
    <property type="match status" value="1"/>
</dbReference>
<dbReference type="EMBL" id="LHZX01000296">
    <property type="protein sequence ID" value="KXV69066.1"/>
    <property type="molecule type" value="Genomic_DNA"/>
</dbReference>
<dbReference type="SUPFAM" id="SSF52540">
    <property type="entry name" value="P-loop containing nucleoside triphosphate hydrolases"/>
    <property type="match status" value="1"/>
</dbReference>
<feature type="domain" description="CobQ/CobB/MinD/ParA nucleotide binding" evidence="1">
    <location>
        <begin position="3"/>
        <end position="46"/>
    </location>
</feature>
<proteinExistence type="predicted"/>
<evidence type="ECO:0000259" key="1">
    <source>
        <dbReference type="Pfam" id="PF01656"/>
    </source>
</evidence>
<dbReference type="InterPro" id="IPR002586">
    <property type="entry name" value="CobQ/CobB/MinD/ParA_Nub-bd_dom"/>
</dbReference>